<reference evidence="5" key="1">
    <citation type="submission" date="2017-06" db="EMBL/GenBank/DDBJ databases">
        <authorList>
            <person name="Varghese N."/>
            <person name="Submissions S."/>
        </authorList>
    </citation>
    <scope>NUCLEOTIDE SEQUENCE [LARGE SCALE GENOMIC DNA]</scope>
    <source>
        <strain evidence="5">JCM 23211</strain>
    </source>
</reference>
<evidence type="ECO:0000256" key="1">
    <source>
        <dbReference type="ARBA" id="ARBA00006484"/>
    </source>
</evidence>
<dbReference type="PRINTS" id="PR00081">
    <property type="entry name" value="GDHRDH"/>
</dbReference>
<gene>
    <name evidence="4" type="ORF">SAMN05421642_12131</name>
</gene>
<keyword evidence="3" id="KW-0520">NAD</keyword>
<dbReference type="SUPFAM" id="SSF51735">
    <property type="entry name" value="NAD(P)-binding Rossmann-fold domains"/>
    <property type="match status" value="1"/>
</dbReference>
<evidence type="ECO:0000256" key="2">
    <source>
        <dbReference type="ARBA" id="ARBA00023002"/>
    </source>
</evidence>
<dbReference type="InterPro" id="IPR036291">
    <property type="entry name" value="NAD(P)-bd_dom_sf"/>
</dbReference>
<keyword evidence="2" id="KW-0560">Oxidoreductase</keyword>
<dbReference type="InterPro" id="IPR023985">
    <property type="entry name" value="SDR_subfam_1"/>
</dbReference>
<dbReference type="AlphaFoldDB" id="A0A239MQY3"/>
<dbReference type="CDD" id="cd05233">
    <property type="entry name" value="SDR_c"/>
    <property type="match status" value="1"/>
</dbReference>
<dbReference type="RefSeq" id="WP_089251545.1">
    <property type="nucleotide sequence ID" value="NZ_FZOW01000021.1"/>
</dbReference>
<dbReference type="GO" id="GO:0016491">
    <property type="term" value="F:oxidoreductase activity"/>
    <property type="evidence" value="ECO:0007669"/>
    <property type="project" value="UniProtKB-KW"/>
</dbReference>
<dbReference type="Gene3D" id="3.40.50.720">
    <property type="entry name" value="NAD(P)-binding Rossmann-like Domain"/>
    <property type="match status" value="1"/>
</dbReference>
<accession>A0A239MQY3</accession>
<evidence type="ECO:0000313" key="4">
    <source>
        <dbReference type="EMBL" id="SNT45146.1"/>
    </source>
</evidence>
<keyword evidence="5" id="KW-1185">Reference proteome</keyword>
<dbReference type="OrthoDB" id="5173603at2"/>
<dbReference type="EMBL" id="FZOW01000021">
    <property type="protein sequence ID" value="SNT45146.1"/>
    <property type="molecule type" value="Genomic_DNA"/>
</dbReference>
<comment type="similarity">
    <text evidence="1">Belongs to the short-chain dehydrogenases/reductases (SDR) family.</text>
</comment>
<dbReference type="PANTHER" id="PTHR43180:SF66">
    <property type="entry name" value="SHORT-CHAIN DEHYDROGENASE_REDUCTASE FAMILY PROTEIN"/>
    <property type="match status" value="1"/>
</dbReference>
<dbReference type="PANTHER" id="PTHR43180">
    <property type="entry name" value="3-OXOACYL-(ACYL-CARRIER-PROTEIN) REDUCTASE (AFU_ORTHOLOGUE AFUA_6G11210)"/>
    <property type="match status" value="1"/>
</dbReference>
<dbReference type="PROSITE" id="PS00061">
    <property type="entry name" value="ADH_SHORT"/>
    <property type="match status" value="1"/>
</dbReference>
<protein>
    <submittedName>
        <fullName evidence="4">SDR family mycofactocin-dependent oxidoreductase</fullName>
    </submittedName>
</protein>
<dbReference type="InterPro" id="IPR020904">
    <property type="entry name" value="Sc_DH/Rdtase_CS"/>
</dbReference>
<dbReference type="Proteomes" id="UP000198327">
    <property type="component" value="Unassembled WGS sequence"/>
</dbReference>
<dbReference type="FunFam" id="3.40.50.720:FF:000084">
    <property type="entry name" value="Short-chain dehydrogenase reductase"/>
    <property type="match status" value="1"/>
</dbReference>
<organism evidence="4 5">
    <name type="scientific">Rhodococcoides kyotonense</name>
    <dbReference type="NCBI Taxonomy" id="398843"/>
    <lineage>
        <taxon>Bacteria</taxon>
        <taxon>Bacillati</taxon>
        <taxon>Actinomycetota</taxon>
        <taxon>Actinomycetes</taxon>
        <taxon>Mycobacteriales</taxon>
        <taxon>Nocardiaceae</taxon>
        <taxon>Rhodococcoides</taxon>
    </lineage>
</organism>
<name>A0A239MQY3_9NOCA</name>
<evidence type="ECO:0000313" key="5">
    <source>
        <dbReference type="Proteomes" id="UP000198327"/>
    </source>
</evidence>
<evidence type="ECO:0000256" key="3">
    <source>
        <dbReference type="ARBA" id="ARBA00023027"/>
    </source>
</evidence>
<dbReference type="PRINTS" id="PR00080">
    <property type="entry name" value="SDRFAMILY"/>
</dbReference>
<dbReference type="NCBIfam" id="NF009467">
    <property type="entry name" value="PRK12826.1-3"/>
    <property type="match status" value="1"/>
</dbReference>
<dbReference type="NCBIfam" id="TIGR03971">
    <property type="entry name" value="SDR_subfam_1"/>
    <property type="match status" value="1"/>
</dbReference>
<sequence>MSGTLNGKVAFITGAARGQGRSHALRLAEDGADIIAVDICRSIDTVPYALATEEDLAETVALVEKLDRRIVARTADVRDKAGLAAAFEEGAAELGGVDIVVANAGIAPQQAHEPDRDAVFADVVSVNLNGVFNTIEVARSRLIEQQRGGSIIMTSSTAGIKAVGGSSGAGIGYTASKHGVVGLMRQYAILLAEHNIRVNSVHPTGVNTPMVVGNTALAEALADPTNMGNSISNLLPIDILEPEDISNAVAWLASDQSRYVTGVMLPVDAGLTIK</sequence>
<dbReference type="InterPro" id="IPR002347">
    <property type="entry name" value="SDR_fam"/>
</dbReference>
<dbReference type="Pfam" id="PF13561">
    <property type="entry name" value="adh_short_C2"/>
    <property type="match status" value="1"/>
</dbReference>
<proteinExistence type="inferred from homology"/>